<protein>
    <submittedName>
        <fullName evidence="1">Uncharacterized protein</fullName>
    </submittedName>
</protein>
<evidence type="ECO:0000313" key="2">
    <source>
        <dbReference type="Proteomes" id="UP001163046"/>
    </source>
</evidence>
<gene>
    <name evidence="1" type="ORF">OS493_022610</name>
</gene>
<dbReference type="AlphaFoldDB" id="A0A9W9Z297"/>
<proteinExistence type="predicted"/>
<keyword evidence="2" id="KW-1185">Reference proteome</keyword>
<reference evidence="1" key="1">
    <citation type="submission" date="2023-01" db="EMBL/GenBank/DDBJ databases">
        <title>Genome assembly of the deep-sea coral Lophelia pertusa.</title>
        <authorList>
            <person name="Herrera S."/>
            <person name="Cordes E."/>
        </authorList>
    </citation>
    <scope>NUCLEOTIDE SEQUENCE</scope>
    <source>
        <strain evidence="1">USNM1676648</strain>
        <tissue evidence="1">Polyp</tissue>
    </source>
</reference>
<accession>A0A9W9Z297</accession>
<organism evidence="1 2">
    <name type="scientific">Desmophyllum pertusum</name>
    <dbReference type="NCBI Taxonomy" id="174260"/>
    <lineage>
        <taxon>Eukaryota</taxon>
        <taxon>Metazoa</taxon>
        <taxon>Cnidaria</taxon>
        <taxon>Anthozoa</taxon>
        <taxon>Hexacorallia</taxon>
        <taxon>Scleractinia</taxon>
        <taxon>Caryophylliina</taxon>
        <taxon>Caryophylliidae</taxon>
        <taxon>Desmophyllum</taxon>
    </lineage>
</organism>
<dbReference type="Proteomes" id="UP001163046">
    <property type="component" value="Unassembled WGS sequence"/>
</dbReference>
<comment type="caution">
    <text evidence="1">The sequence shown here is derived from an EMBL/GenBank/DDBJ whole genome shotgun (WGS) entry which is preliminary data.</text>
</comment>
<dbReference type="EMBL" id="MU826841">
    <property type="protein sequence ID" value="KAJ7371889.1"/>
    <property type="molecule type" value="Genomic_DNA"/>
</dbReference>
<sequence length="66" mass="7414">MGAGLVYDDEQAKRYGNRSLITLTKMNRVAVAVSQNIRLQTAMERKLQNVTSSTSSAPYSDYMVQR</sequence>
<name>A0A9W9Z297_9CNID</name>
<evidence type="ECO:0000313" key="1">
    <source>
        <dbReference type="EMBL" id="KAJ7371889.1"/>
    </source>
</evidence>